<protein>
    <submittedName>
        <fullName evidence="1">Uncharacterized protein</fullName>
    </submittedName>
</protein>
<sequence>MLPDSIDPEIVRLFPSVKTGVVESGPWRIPLFFDKSFGKNRGCIRLRRYIVHMAQMNETKEAMMTKTNQIYQDFEKLIDKFPCDPEIKERQKDQLDKYMMEFIDEVALLIAEGDATQIY</sequence>
<name>A0A0P8CN24_9EURY</name>
<dbReference type="EMBL" id="LKCM01000035">
    <property type="protein sequence ID" value="KPQ45001.1"/>
    <property type="molecule type" value="Genomic_DNA"/>
</dbReference>
<reference evidence="1 2" key="1">
    <citation type="submission" date="2015-09" db="EMBL/GenBank/DDBJ databases">
        <title>A metagenomics-based metabolic model of nitrate-dependent anaerobic oxidation of methane by Methanoperedens-like archaea.</title>
        <authorList>
            <person name="Arshad A."/>
            <person name="Speth D.R."/>
            <person name="De Graaf R.M."/>
            <person name="Op Den Camp H.J."/>
            <person name="Jetten M.S."/>
            <person name="Welte C.U."/>
        </authorList>
    </citation>
    <scope>NUCLEOTIDE SEQUENCE [LARGE SCALE GENOMIC DNA]</scope>
</reference>
<gene>
    <name evidence="1" type="ORF">MPEBLZ_00426</name>
</gene>
<evidence type="ECO:0000313" key="1">
    <source>
        <dbReference type="EMBL" id="KPQ45001.1"/>
    </source>
</evidence>
<dbReference type="Proteomes" id="UP000050360">
    <property type="component" value="Unassembled WGS sequence"/>
</dbReference>
<dbReference type="AlphaFoldDB" id="A0A0P8CN24"/>
<evidence type="ECO:0000313" key="2">
    <source>
        <dbReference type="Proteomes" id="UP000050360"/>
    </source>
</evidence>
<accession>A0A0P8CN24</accession>
<organism evidence="1 2">
    <name type="scientific">Candidatus Methanoperedens nitratireducens</name>
    <dbReference type="NCBI Taxonomy" id="1392998"/>
    <lineage>
        <taxon>Archaea</taxon>
        <taxon>Methanobacteriati</taxon>
        <taxon>Methanobacteriota</taxon>
        <taxon>Stenosarchaea group</taxon>
        <taxon>Methanomicrobia</taxon>
        <taxon>Methanosarcinales</taxon>
        <taxon>ANME-2 cluster</taxon>
        <taxon>Candidatus Methanoperedentaceae</taxon>
        <taxon>Candidatus Methanoperedens</taxon>
    </lineage>
</organism>
<proteinExistence type="predicted"/>
<comment type="caution">
    <text evidence="1">The sequence shown here is derived from an EMBL/GenBank/DDBJ whole genome shotgun (WGS) entry which is preliminary data.</text>
</comment>